<gene>
    <name evidence="1" type="ORF">S03H2_65706</name>
</gene>
<name>X1K359_9ZZZZ</name>
<proteinExistence type="predicted"/>
<comment type="caution">
    <text evidence="1">The sequence shown here is derived from an EMBL/GenBank/DDBJ whole genome shotgun (WGS) entry which is preliminary data.</text>
</comment>
<accession>X1K359</accession>
<dbReference type="EMBL" id="BARU01042818">
    <property type="protein sequence ID" value="GAH76488.1"/>
    <property type="molecule type" value="Genomic_DNA"/>
</dbReference>
<dbReference type="AlphaFoldDB" id="X1K359"/>
<sequence length="41" mass="4876">MKQLDSSDQNWREKWKEKEITPQEAIKKIIPGNRVFIDTAC</sequence>
<reference evidence="1" key="1">
    <citation type="journal article" date="2014" name="Front. Microbiol.">
        <title>High frequency of phylogenetically diverse reductive dehalogenase-homologous genes in deep subseafloor sedimentary metagenomes.</title>
        <authorList>
            <person name="Kawai M."/>
            <person name="Futagami T."/>
            <person name="Toyoda A."/>
            <person name="Takaki Y."/>
            <person name="Nishi S."/>
            <person name="Hori S."/>
            <person name="Arai W."/>
            <person name="Tsubouchi T."/>
            <person name="Morono Y."/>
            <person name="Uchiyama I."/>
            <person name="Ito T."/>
            <person name="Fujiyama A."/>
            <person name="Inagaki F."/>
            <person name="Takami H."/>
        </authorList>
    </citation>
    <scope>NUCLEOTIDE SEQUENCE</scope>
    <source>
        <strain evidence="1">Expedition CK06-06</strain>
    </source>
</reference>
<feature type="non-terminal residue" evidence="1">
    <location>
        <position position="41"/>
    </location>
</feature>
<organism evidence="1">
    <name type="scientific">marine sediment metagenome</name>
    <dbReference type="NCBI Taxonomy" id="412755"/>
    <lineage>
        <taxon>unclassified sequences</taxon>
        <taxon>metagenomes</taxon>
        <taxon>ecological metagenomes</taxon>
    </lineage>
</organism>
<protein>
    <submittedName>
        <fullName evidence="1">Uncharacterized protein</fullName>
    </submittedName>
</protein>
<evidence type="ECO:0000313" key="1">
    <source>
        <dbReference type="EMBL" id="GAH76488.1"/>
    </source>
</evidence>